<gene>
    <name evidence="1" type="ORF">PPENT_87.1.T1230157</name>
</gene>
<proteinExistence type="predicted"/>
<reference evidence="1" key="1">
    <citation type="submission" date="2021-01" db="EMBL/GenBank/DDBJ databases">
        <authorList>
            <consortium name="Genoscope - CEA"/>
            <person name="William W."/>
        </authorList>
    </citation>
    <scope>NUCLEOTIDE SEQUENCE</scope>
</reference>
<accession>A0A8S1XGE8</accession>
<sequence>MCKQHTKQGNLSNLYLICKTQENKLNKIFMQMQENIMNNTPDYKLHIHFNKYRIDKLKNKNLAYISHILNHLYKLCNQIYNLYINHYPQIILNYNSKLLIQFNMSLHKQFIKIMLIVSMLLDIQKLQIIYEKLMMQQGFNKYIYEKLIKIIIHSSLHSETLINCQMLILHLGIDYLYFQFILQYQPALYRI</sequence>
<dbReference type="EMBL" id="CAJJDO010000123">
    <property type="protein sequence ID" value="CAD8200167.1"/>
    <property type="molecule type" value="Genomic_DNA"/>
</dbReference>
<dbReference type="Proteomes" id="UP000689195">
    <property type="component" value="Unassembled WGS sequence"/>
</dbReference>
<dbReference type="OrthoDB" id="10598842at2759"/>
<comment type="caution">
    <text evidence="1">The sequence shown here is derived from an EMBL/GenBank/DDBJ whole genome shotgun (WGS) entry which is preliminary data.</text>
</comment>
<protein>
    <submittedName>
        <fullName evidence="1">Uncharacterized protein</fullName>
    </submittedName>
</protein>
<keyword evidence="2" id="KW-1185">Reference proteome</keyword>
<evidence type="ECO:0000313" key="1">
    <source>
        <dbReference type="EMBL" id="CAD8200167.1"/>
    </source>
</evidence>
<dbReference type="AlphaFoldDB" id="A0A8S1XGE8"/>
<organism evidence="1 2">
    <name type="scientific">Paramecium pentaurelia</name>
    <dbReference type="NCBI Taxonomy" id="43138"/>
    <lineage>
        <taxon>Eukaryota</taxon>
        <taxon>Sar</taxon>
        <taxon>Alveolata</taxon>
        <taxon>Ciliophora</taxon>
        <taxon>Intramacronucleata</taxon>
        <taxon>Oligohymenophorea</taxon>
        <taxon>Peniculida</taxon>
        <taxon>Parameciidae</taxon>
        <taxon>Paramecium</taxon>
    </lineage>
</organism>
<name>A0A8S1XGE8_9CILI</name>
<evidence type="ECO:0000313" key="2">
    <source>
        <dbReference type="Proteomes" id="UP000689195"/>
    </source>
</evidence>